<gene>
    <name evidence="2" type="ORF">AMJ82_10165</name>
</gene>
<dbReference type="EMBL" id="LJUI01000114">
    <property type="protein sequence ID" value="KPK67659.1"/>
    <property type="molecule type" value="Genomic_DNA"/>
</dbReference>
<accession>A0A0S8G699</accession>
<dbReference type="AlphaFoldDB" id="A0A0S8G699"/>
<evidence type="ECO:0000313" key="2">
    <source>
        <dbReference type="EMBL" id="KPK67659.1"/>
    </source>
</evidence>
<protein>
    <submittedName>
        <fullName evidence="2">Uncharacterized protein</fullName>
    </submittedName>
</protein>
<dbReference type="Proteomes" id="UP000051717">
    <property type="component" value="Unassembled WGS sequence"/>
</dbReference>
<comment type="caution">
    <text evidence="2">The sequence shown here is derived from an EMBL/GenBank/DDBJ whole genome shotgun (WGS) entry which is preliminary data.</text>
</comment>
<reference evidence="2 3" key="1">
    <citation type="journal article" date="2015" name="Microbiome">
        <title>Genomic resolution of linkages in carbon, nitrogen, and sulfur cycling among widespread estuary sediment bacteria.</title>
        <authorList>
            <person name="Baker B.J."/>
            <person name="Lazar C.S."/>
            <person name="Teske A.P."/>
            <person name="Dick G.J."/>
        </authorList>
    </citation>
    <scope>NUCLEOTIDE SEQUENCE [LARGE SCALE GENOMIC DNA]</scope>
    <source>
        <strain evidence="2">SM23_40</strain>
    </source>
</reference>
<organism evidence="2 3">
    <name type="scientific">candidate division TA06 bacterium SM23_40</name>
    <dbReference type="NCBI Taxonomy" id="1703774"/>
    <lineage>
        <taxon>Bacteria</taxon>
        <taxon>Bacteria division TA06</taxon>
    </lineage>
</organism>
<feature type="chain" id="PRO_5006646700" evidence="1">
    <location>
        <begin position="21"/>
        <end position="96"/>
    </location>
</feature>
<proteinExistence type="predicted"/>
<feature type="signal peptide" evidence="1">
    <location>
        <begin position="1"/>
        <end position="20"/>
    </location>
</feature>
<evidence type="ECO:0000256" key="1">
    <source>
        <dbReference type="SAM" id="SignalP"/>
    </source>
</evidence>
<sequence length="96" mass="10490">MRAARPATTLATLITPGASAFLAAGQVPPLRKRVGGFVAATVIASARIFNDVCRGETDWLGRRTRMRSLARDTRAARPALIWLSNEQTKEHYCGNH</sequence>
<evidence type="ECO:0000313" key="3">
    <source>
        <dbReference type="Proteomes" id="UP000051717"/>
    </source>
</evidence>
<name>A0A0S8G699_UNCT6</name>
<keyword evidence="1" id="KW-0732">Signal</keyword>